<gene>
    <name evidence="2" type="ORF">ETH_00034970</name>
</gene>
<dbReference type="Proteomes" id="UP000030747">
    <property type="component" value="Unassembled WGS sequence"/>
</dbReference>
<feature type="signal peptide" evidence="1">
    <location>
        <begin position="1"/>
        <end position="23"/>
    </location>
</feature>
<reference evidence="2" key="1">
    <citation type="submission" date="2013-10" db="EMBL/GenBank/DDBJ databases">
        <title>Genomic analysis of the causative agents of coccidiosis in chickens.</title>
        <authorList>
            <person name="Reid A.J."/>
            <person name="Blake D."/>
            <person name="Billington K."/>
            <person name="Browne H."/>
            <person name="Dunn M."/>
            <person name="Hung S."/>
            <person name="Kawahara F."/>
            <person name="Miranda-Saavedra D."/>
            <person name="Mourier T."/>
            <person name="Nagra H."/>
            <person name="Otto T.D."/>
            <person name="Rawlings N."/>
            <person name="Sanchez A."/>
            <person name="Sanders M."/>
            <person name="Subramaniam C."/>
            <person name="Tay Y."/>
            <person name="Dear P."/>
            <person name="Doerig C."/>
            <person name="Gruber A."/>
            <person name="Parkinson J."/>
            <person name="Shirley M."/>
            <person name="Wan K.L."/>
            <person name="Berriman M."/>
            <person name="Tomley F."/>
            <person name="Pain A."/>
        </authorList>
    </citation>
    <scope>NUCLEOTIDE SEQUENCE [LARGE SCALE GENOMIC DNA]</scope>
    <source>
        <strain evidence="2">Houghton</strain>
    </source>
</reference>
<dbReference type="VEuPathDB" id="ToxoDB:ETH_00034980"/>
<protein>
    <submittedName>
        <fullName evidence="2">SAG family member</fullName>
    </submittedName>
</protein>
<accession>U6KUL4</accession>
<evidence type="ECO:0000256" key="1">
    <source>
        <dbReference type="SAM" id="SignalP"/>
    </source>
</evidence>
<reference evidence="2" key="2">
    <citation type="submission" date="2013-10" db="EMBL/GenBank/DDBJ databases">
        <authorList>
            <person name="Aslett M."/>
        </authorList>
    </citation>
    <scope>NUCLEOTIDE SEQUENCE [LARGE SCALE GENOMIC DNA]</scope>
    <source>
        <strain evidence="2">Houghton</strain>
    </source>
</reference>
<dbReference type="OMA" id="DAYTNFD"/>
<dbReference type="RefSeq" id="XP_013231358.1">
    <property type="nucleotide sequence ID" value="XM_013375904.1"/>
</dbReference>
<dbReference type="AlphaFoldDB" id="U6KUL4"/>
<dbReference type="EMBL" id="HG675164">
    <property type="protein sequence ID" value="CDJ40608.1"/>
    <property type="molecule type" value="Genomic_DNA"/>
</dbReference>
<evidence type="ECO:0000313" key="3">
    <source>
        <dbReference type="Proteomes" id="UP000030747"/>
    </source>
</evidence>
<dbReference type="GeneID" id="25256035"/>
<feature type="chain" id="PRO_5004671889" evidence="1">
    <location>
        <begin position="24"/>
        <end position="262"/>
    </location>
</feature>
<evidence type="ECO:0000313" key="2">
    <source>
        <dbReference type="EMBL" id="CDJ40608.1"/>
    </source>
</evidence>
<keyword evidence="3" id="KW-1185">Reference proteome</keyword>
<dbReference type="Pfam" id="PF11054">
    <property type="entry name" value="Surface_antigen"/>
    <property type="match status" value="1"/>
</dbReference>
<organism evidence="2 3">
    <name type="scientific">Eimeria tenella</name>
    <name type="common">Coccidian parasite</name>
    <dbReference type="NCBI Taxonomy" id="5802"/>
    <lineage>
        <taxon>Eukaryota</taxon>
        <taxon>Sar</taxon>
        <taxon>Alveolata</taxon>
        <taxon>Apicomplexa</taxon>
        <taxon>Conoidasida</taxon>
        <taxon>Coccidia</taxon>
        <taxon>Eucoccidiorida</taxon>
        <taxon>Eimeriorina</taxon>
        <taxon>Eimeriidae</taxon>
        <taxon>Eimeria</taxon>
    </lineage>
</organism>
<name>U6KUL4_EIMTE</name>
<sequence>MFHWGLPLLLSSLFFVLSTSTLGSSPATGPTIKYTASLGEDVECLSEVNAAREAAGLTNFTTASDGTKLTAPDASELQDNSEWKKVCTHLIPTQETAAMAEPSAASPFQDGTYAFKSLTAAKPNCKETVDSWKAAFKNFTGLPPSKTEDENLYKNQDNVSFVALFNPSSRATADCRVVTCTQTTTSATDDAVGSTYSGSGTTKNGYALICKTMPAAFGTGSSAPFTQEQWERIVSSVTGSASIAAPSFVALAIVTLVITTLL</sequence>
<keyword evidence="1" id="KW-0732">Signal</keyword>
<proteinExistence type="predicted"/>
<dbReference type="VEuPathDB" id="ToxoDB:ETH2_0927800"/>
<dbReference type="OrthoDB" id="346063at2759"/>
<dbReference type="InterPro" id="IPR021288">
    <property type="entry name" value="Surface_antigen"/>
</dbReference>